<dbReference type="InterPro" id="IPR050303">
    <property type="entry name" value="GatZ_KbaZ_carbometab"/>
</dbReference>
<dbReference type="PANTHER" id="PTHR32502">
    <property type="entry name" value="N-ACETYLGALACTOSAMINE PERMEASE II COMPONENT-RELATED"/>
    <property type="match status" value="1"/>
</dbReference>
<keyword evidence="2" id="KW-1133">Transmembrane helix</keyword>
<feature type="transmembrane region" description="Helical" evidence="2">
    <location>
        <begin position="247"/>
        <end position="264"/>
    </location>
</feature>
<feature type="transmembrane region" description="Helical" evidence="2">
    <location>
        <begin position="271"/>
        <end position="289"/>
    </location>
</feature>
<evidence type="ECO:0000313" key="4">
    <source>
        <dbReference type="Proteomes" id="UP000405524"/>
    </source>
</evidence>
<proteinExistence type="predicted"/>
<feature type="transmembrane region" description="Helical" evidence="2">
    <location>
        <begin position="207"/>
        <end position="227"/>
    </location>
</feature>
<keyword evidence="2" id="KW-0812">Transmembrane</keyword>
<dbReference type="PANTHER" id="PTHR32502:SF23">
    <property type="entry name" value="TRANSPORT PROTEIN, PTS SYSTEM"/>
    <property type="match status" value="1"/>
</dbReference>
<dbReference type="PROSITE" id="PS51108">
    <property type="entry name" value="PTS_EIID"/>
    <property type="match status" value="1"/>
</dbReference>
<feature type="region of interest" description="Disordered" evidence="1">
    <location>
        <begin position="1"/>
        <end position="25"/>
    </location>
</feature>
<reference evidence="3 4" key="1">
    <citation type="submission" date="2019-10" db="EMBL/GenBank/DDBJ databases">
        <authorList>
            <person name="Wolf R A."/>
        </authorList>
    </citation>
    <scope>NUCLEOTIDE SEQUENCE [LARGE SCALE GENOMIC DNA]</scope>
    <source>
        <strain evidence="3">Collinsella_intestinalis_DSM_13632</strain>
    </source>
</reference>
<dbReference type="RefSeq" id="WP_226803188.1">
    <property type="nucleotide sequence ID" value="NZ_CABWIC010000007.1"/>
</dbReference>
<feature type="compositionally biased region" description="Basic and acidic residues" evidence="1">
    <location>
        <begin position="1"/>
        <end position="16"/>
    </location>
</feature>
<evidence type="ECO:0000313" key="3">
    <source>
        <dbReference type="EMBL" id="VWL90750.1"/>
    </source>
</evidence>
<name>A0A5K1IR09_9ACTN</name>
<dbReference type="GO" id="GO:0005886">
    <property type="term" value="C:plasma membrane"/>
    <property type="evidence" value="ECO:0007669"/>
    <property type="project" value="TreeGrafter"/>
</dbReference>
<dbReference type="EMBL" id="CABWIC010000007">
    <property type="protein sequence ID" value="VWL90750.1"/>
    <property type="molecule type" value="Genomic_DNA"/>
</dbReference>
<dbReference type="Proteomes" id="UP000405524">
    <property type="component" value="Unassembled WGS sequence"/>
</dbReference>
<sequence length="290" mass="31916">MAGFEMNHDEVEKRQAAQESGEETGTLMTPDVYRSMFFRQFTSQCSQSYDKMMAYGFMYTLEKPLRKIYPDDEDFYRALDRHTEFFNMTPHVLPFVAGLSVSMEEQAARDPSFDISSVNAVKVGLMGPLSGIGDSFYWGTFRVVAAGIGIGLAATGNPLGPIIYALIYTVVNVLTRIVSAHLGYNLGTKFLEQSAQSNLMNKLTDAAGVLGMTVVGAMIATMVSLNTSLVFTFGESEVALQAIFDDIFLGILPMAATFICLWLYKRNVKTIWIIFGIFAVCIAGCGFGIF</sequence>
<dbReference type="AlphaFoldDB" id="A0A5K1IR09"/>
<dbReference type="GO" id="GO:0009401">
    <property type="term" value="P:phosphoenolpyruvate-dependent sugar phosphotransferase system"/>
    <property type="evidence" value="ECO:0007669"/>
    <property type="project" value="InterPro"/>
</dbReference>
<dbReference type="GeneID" id="77465131"/>
<dbReference type="Pfam" id="PF03613">
    <property type="entry name" value="EIID-AGA"/>
    <property type="match status" value="1"/>
</dbReference>
<accession>A0A5K1IR09</accession>
<keyword evidence="2" id="KW-0472">Membrane</keyword>
<protein>
    <submittedName>
        <fullName evidence="3">PTS system mannose-specific EIID component</fullName>
    </submittedName>
</protein>
<dbReference type="InterPro" id="IPR004704">
    <property type="entry name" value="PTS_IID_man"/>
</dbReference>
<evidence type="ECO:0000256" key="1">
    <source>
        <dbReference type="SAM" id="MobiDB-lite"/>
    </source>
</evidence>
<evidence type="ECO:0000256" key="2">
    <source>
        <dbReference type="SAM" id="Phobius"/>
    </source>
</evidence>
<organism evidence="3 4">
    <name type="scientific">Collinsella intestinalis</name>
    <dbReference type="NCBI Taxonomy" id="147207"/>
    <lineage>
        <taxon>Bacteria</taxon>
        <taxon>Bacillati</taxon>
        <taxon>Actinomycetota</taxon>
        <taxon>Coriobacteriia</taxon>
        <taxon>Coriobacteriales</taxon>
        <taxon>Coriobacteriaceae</taxon>
        <taxon>Collinsella</taxon>
    </lineage>
</organism>
<gene>
    <name evidence="3" type="primary">manZ_1</name>
    <name evidence="3" type="ORF">JKKLCJKK_00138</name>
</gene>